<sequence>MRSVGGKTKNYSLQSNRSQYIIIFKKDTQSHFLRNSGELWRKFRI</sequence>
<evidence type="ECO:0000313" key="1">
    <source>
        <dbReference type="EMBL" id="JAI03208.1"/>
    </source>
</evidence>
<reference evidence="1" key="2">
    <citation type="journal article" date="2015" name="Fish Shellfish Immunol.">
        <title>Early steps in the European eel (Anguilla anguilla)-Vibrio vulnificus interaction in the gills: Role of the RtxA13 toxin.</title>
        <authorList>
            <person name="Callol A."/>
            <person name="Pajuelo D."/>
            <person name="Ebbesson L."/>
            <person name="Teles M."/>
            <person name="MacKenzie S."/>
            <person name="Amaro C."/>
        </authorList>
    </citation>
    <scope>NUCLEOTIDE SEQUENCE</scope>
</reference>
<accession>A0A0E9XKD5</accession>
<dbReference type="EMBL" id="GBXM01005370">
    <property type="protein sequence ID" value="JAI03208.1"/>
    <property type="molecule type" value="Transcribed_RNA"/>
</dbReference>
<protein>
    <submittedName>
        <fullName evidence="1">Uncharacterized protein</fullName>
    </submittedName>
</protein>
<dbReference type="AlphaFoldDB" id="A0A0E9XKD5"/>
<reference evidence="1" key="1">
    <citation type="submission" date="2014-11" db="EMBL/GenBank/DDBJ databases">
        <authorList>
            <person name="Amaro Gonzalez C."/>
        </authorList>
    </citation>
    <scope>NUCLEOTIDE SEQUENCE</scope>
</reference>
<organism evidence="1">
    <name type="scientific">Anguilla anguilla</name>
    <name type="common">European freshwater eel</name>
    <name type="synonym">Muraena anguilla</name>
    <dbReference type="NCBI Taxonomy" id="7936"/>
    <lineage>
        <taxon>Eukaryota</taxon>
        <taxon>Metazoa</taxon>
        <taxon>Chordata</taxon>
        <taxon>Craniata</taxon>
        <taxon>Vertebrata</taxon>
        <taxon>Euteleostomi</taxon>
        <taxon>Actinopterygii</taxon>
        <taxon>Neopterygii</taxon>
        <taxon>Teleostei</taxon>
        <taxon>Anguilliformes</taxon>
        <taxon>Anguillidae</taxon>
        <taxon>Anguilla</taxon>
    </lineage>
</organism>
<name>A0A0E9XKD5_ANGAN</name>
<proteinExistence type="predicted"/>